<dbReference type="HAMAP" id="MF_00013">
    <property type="entry name" value="LipB"/>
    <property type="match status" value="1"/>
</dbReference>
<reference evidence="12 13" key="1">
    <citation type="submission" date="2018-03" db="EMBL/GenBank/DDBJ databases">
        <title>Genomic Encyclopedia of Archaeal and Bacterial Type Strains, Phase II (KMG-II): from individual species to whole genera.</title>
        <authorList>
            <person name="Goeker M."/>
        </authorList>
    </citation>
    <scope>NUCLEOTIDE SEQUENCE [LARGE SCALE GENOMIC DNA]</scope>
    <source>
        <strain evidence="12 13">DSM 28229</strain>
    </source>
</reference>
<dbReference type="Proteomes" id="UP000245535">
    <property type="component" value="Unassembled WGS sequence"/>
</dbReference>
<comment type="similarity">
    <text evidence="6 7">Belongs to the LipB family.</text>
</comment>
<evidence type="ECO:0000313" key="13">
    <source>
        <dbReference type="Proteomes" id="UP000245535"/>
    </source>
</evidence>
<dbReference type="GO" id="GO:0009249">
    <property type="term" value="P:protein lipoylation"/>
    <property type="evidence" value="ECO:0007669"/>
    <property type="project" value="InterPro"/>
</dbReference>
<evidence type="ECO:0000313" key="12">
    <source>
        <dbReference type="EMBL" id="PWJ44957.1"/>
    </source>
</evidence>
<dbReference type="NCBIfam" id="TIGR00214">
    <property type="entry name" value="lipB"/>
    <property type="match status" value="1"/>
</dbReference>
<keyword evidence="4 6" id="KW-0012">Acyltransferase</keyword>
<dbReference type="CDD" id="cd16444">
    <property type="entry name" value="LipB"/>
    <property type="match status" value="1"/>
</dbReference>
<dbReference type="SUPFAM" id="SSF55681">
    <property type="entry name" value="Class II aaRS and biotin synthetases"/>
    <property type="match status" value="1"/>
</dbReference>
<keyword evidence="13" id="KW-1185">Reference proteome</keyword>
<dbReference type="EMBL" id="QGDO01000001">
    <property type="protein sequence ID" value="PWJ44957.1"/>
    <property type="molecule type" value="Genomic_DNA"/>
</dbReference>
<evidence type="ECO:0000256" key="6">
    <source>
        <dbReference type="HAMAP-Rule" id="MF_00013"/>
    </source>
</evidence>
<organism evidence="12 13">
    <name type="scientific">Sediminitomix flava</name>
    <dbReference type="NCBI Taxonomy" id="379075"/>
    <lineage>
        <taxon>Bacteria</taxon>
        <taxon>Pseudomonadati</taxon>
        <taxon>Bacteroidota</taxon>
        <taxon>Cytophagia</taxon>
        <taxon>Cytophagales</taxon>
        <taxon>Flammeovirgaceae</taxon>
        <taxon>Sediminitomix</taxon>
    </lineage>
</organism>
<comment type="caution">
    <text evidence="12">The sequence shown here is derived from an EMBL/GenBank/DDBJ whole genome shotgun (WGS) entry which is preliminary data.</text>
</comment>
<feature type="binding site" evidence="6 9">
    <location>
        <begin position="117"/>
        <end position="124"/>
    </location>
    <ligand>
        <name>substrate</name>
    </ligand>
</feature>
<feature type="binding site" evidence="6 9">
    <location>
        <begin position="203"/>
        <end position="205"/>
    </location>
    <ligand>
        <name>substrate</name>
    </ligand>
</feature>
<evidence type="ECO:0000256" key="2">
    <source>
        <dbReference type="ARBA" id="ARBA00022490"/>
    </source>
</evidence>
<dbReference type="PROSITE" id="PS51733">
    <property type="entry name" value="BPL_LPL_CATALYTIC"/>
    <property type="match status" value="1"/>
</dbReference>
<comment type="miscellaneous">
    <text evidence="6">In the reaction, the free carboxyl group of octanoic acid is attached via an amide linkage to the epsilon-amino group of a specific lysine residue of lipoyl domains of lipoate-dependent enzymes.</text>
</comment>
<comment type="catalytic activity">
    <reaction evidence="6 7">
        <text>octanoyl-[ACP] + L-lysyl-[protein] = N(6)-octanoyl-L-lysyl-[protein] + holo-[ACP] + H(+)</text>
        <dbReference type="Rhea" id="RHEA:17665"/>
        <dbReference type="Rhea" id="RHEA-COMP:9636"/>
        <dbReference type="Rhea" id="RHEA-COMP:9685"/>
        <dbReference type="Rhea" id="RHEA-COMP:9752"/>
        <dbReference type="Rhea" id="RHEA-COMP:9928"/>
        <dbReference type="ChEBI" id="CHEBI:15378"/>
        <dbReference type="ChEBI" id="CHEBI:29969"/>
        <dbReference type="ChEBI" id="CHEBI:64479"/>
        <dbReference type="ChEBI" id="CHEBI:78463"/>
        <dbReference type="ChEBI" id="CHEBI:78809"/>
        <dbReference type="EC" id="2.3.1.181"/>
    </reaction>
</comment>
<evidence type="ECO:0000256" key="8">
    <source>
        <dbReference type="PIRSR" id="PIRSR016262-1"/>
    </source>
</evidence>
<comment type="pathway">
    <text evidence="1 6 7">Protein modification; protein lipoylation via endogenous pathway; protein N(6)-(lipoyl)lysine from octanoyl-[acyl-carrier-protein]: step 1/2.</text>
</comment>
<feature type="domain" description="BPL/LPL catalytic" evidence="11">
    <location>
        <begin position="72"/>
        <end position="260"/>
    </location>
</feature>
<feature type="binding site" evidence="6 9">
    <location>
        <begin position="190"/>
        <end position="192"/>
    </location>
    <ligand>
        <name>substrate</name>
    </ligand>
</feature>
<accession>A0A316A5C0</accession>
<dbReference type="GO" id="GO:0033819">
    <property type="term" value="F:lipoyl(octanoyl) transferase activity"/>
    <property type="evidence" value="ECO:0007669"/>
    <property type="project" value="UniProtKB-EC"/>
</dbReference>
<dbReference type="EC" id="2.3.1.181" evidence="6 7"/>
<evidence type="ECO:0000256" key="9">
    <source>
        <dbReference type="PIRSR" id="PIRSR016262-2"/>
    </source>
</evidence>
<dbReference type="Gene3D" id="3.30.930.10">
    <property type="entry name" value="Bira Bifunctional Protein, Domain 2"/>
    <property type="match status" value="1"/>
</dbReference>
<evidence type="ECO:0000259" key="11">
    <source>
        <dbReference type="PROSITE" id="PS51733"/>
    </source>
</evidence>
<dbReference type="FunFam" id="3.30.930.10:FF:000035">
    <property type="entry name" value="Putative lipoyltransferase 2, mitochondrial"/>
    <property type="match status" value="1"/>
</dbReference>
<dbReference type="PIRSF" id="PIRSF016262">
    <property type="entry name" value="LPLase"/>
    <property type="match status" value="1"/>
</dbReference>
<dbReference type="GO" id="GO:0005737">
    <property type="term" value="C:cytoplasm"/>
    <property type="evidence" value="ECO:0007669"/>
    <property type="project" value="UniProtKB-SubCell"/>
</dbReference>
<comment type="function">
    <text evidence="5 6 7">Catalyzes the transfer of endogenously produced octanoic acid from octanoyl-acyl-carrier-protein onto the lipoyl domains of lipoate-dependent enzymes. Lipoyl-ACP can also act as a substrate although octanoyl-ACP is likely to be the physiological substrate.</text>
</comment>
<sequence>MNNRYYYSFYIDCQIIDLRTAEDSMMNKQTIFRHLGKMRYQEAWDYQTELFDATVQQKLNNRKAEKEGGEPTPTKNYILFCEHPHVYTLGKSGKESHLLLNQTGLEANEVEFFKINRGGDITYHGPGQIVGYPILDLDNFFTDIHKYLRLLEEAIIMTLADYGIEAGRIDGLTGVWIDHIEQKRPRKICAMGVKASRWVTMHGFAFNINADLSYFGHIVPCGISDKAVTSMKEELGREIPLPEVEEKLLGHITSLFEMEIIKE</sequence>
<evidence type="ECO:0000256" key="1">
    <source>
        <dbReference type="ARBA" id="ARBA00004821"/>
    </source>
</evidence>
<dbReference type="InterPro" id="IPR004143">
    <property type="entry name" value="BPL_LPL_catalytic"/>
</dbReference>
<feature type="active site" description="Acyl-thioester intermediate" evidence="6 8">
    <location>
        <position position="221"/>
    </location>
</feature>
<dbReference type="InterPro" id="IPR045864">
    <property type="entry name" value="aa-tRNA-synth_II/BPL/LPL"/>
</dbReference>
<dbReference type="UniPathway" id="UPA00538">
    <property type="reaction ID" value="UER00592"/>
</dbReference>
<dbReference type="AlphaFoldDB" id="A0A316A5C0"/>
<keyword evidence="2 6" id="KW-0963">Cytoplasm</keyword>
<protein>
    <recommendedName>
        <fullName evidence="6 7">Octanoyltransferase</fullName>
        <ecNumber evidence="6 7">2.3.1.181</ecNumber>
    </recommendedName>
    <alternativeName>
        <fullName evidence="6">Lipoate-protein ligase B</fullName>
    </alternativeName>
    <alternativeName>
        <fullName evidence="6">Lipoyl/octanoyl transferase</fullName>
    </alternativeName>
    <alternativeName>
        <fullName evidence="6">Octanoyl-[acyl-carrier-protein]-protein N-octanoyltransferase</fullName>
    </alternativeName>
</protein>
<proteinExistence type="inferred from homology"/>
<dbReference type="PANTHER" id="PTHR10993">
    <property type="entry name" value="OCTANOYLTRANSFERASE"/>
    <property type="match status" value="1"/>
</dbReference>
<feature type="site" description="Lowers pKa of active site Cys" evidence="6 10">
    <location>
        <position position="187"/>
    </location>
</feature>
<keyword evidence="3 6" id="KW-0808">Transferase</keyword>
<dbReference type="Pfam" id="PF21948">
    <property type="entry name" value="LplA-B_cat"/>
    <property type="match status" value="1"/>
</dbReference>
<dbReference type="NCBIfam" id="NF010925">
    <property type="entry name" value="PRK14345.1"/>
    <property type="match status" value="1"/>
</dbReference>
<dbReference type="InterPro" id="IPR020605">
    <property type="entry name" value="Octanoyltransferase_CS"/>
</dbReference>
<evidence type="ECO:0000256" key="10">
    <source>
        <dbReference type="PIRSR" id="PIRSR016262-3"/>
    </source>
</evidence>
<comment type="subcellular location">
    <subcellularLocation>
        <location evidence="6">Cytoplasm</location>
    </subcellularLocation>
</comment>
<gene>
    <name evidence="6" type="primary">lipB</name>
    <name evidence="12" type="ORF">BC781_1011350</name>
</gene>
<dbReference type="PROSITE" id="PS01313">
    <property type="entry name" value="LIPB"/>
    <property type="match status" value="1"/>
</dbReference>
<evidence type="ECO:0000256" key="5">
    <source>
        <dbReference type="ARBA" id="ARBA00024732"/>
    </source>
</evidence>
<evidence type="ECO:0000256" key="3">
    <source>
        <dbReference type="ARBA" id="ARBA00022679"/>
    </source>
</evidence>
<dbReference type="PANTHER" id="PTHR10993:SF12">
    <property type="entry name" value="OCTANOYLTRANSFERASE"/>
    <property type="match status" value="1"/>
</dbReference>
<evidence type="ECO:0000256" key="4">
    <source>
        <dbReference type="ARBA" id="ARBA00023315"/>
    </source>
</evidence>
<dbReference type="InterPro" id="IPR000544">
    <property type="entry name" value="Octanoyltransferase"/>
</dbReference>
<evidence type="ECO:0000256" key="7">
    <source>
        <dbReference type="PIRNR" id="PIRNR016262"/>
    </source>
</evidence>
<name>A0A316A5C0_SEDFL</name>